<dbReference type="InterPro" id="IPR012337">
    <property type="entry name" value="RNaseH-like_sf"/>
</dbReference>
<dbReference type="InterPro" id="IPR023211">
    <property type="entry name" value="DNA_pol_palm_dom_sf"/>
</dbReference>
<dbReference type="GO" id="GO:0003887">
    <property type="term" value="F:DNA-directed DNA polymerase activity"/>
    <property type="evidence" value="ECO:0007669"/>
    <property type="project" value="UniProtKB-KW"/>
</dbReference>
<dbReference type="AlphaFoldDB" id="A0A9W4SYY8"/>
<dbReference type="EMBL" id="CAMKVN010003267">
    <property type="protein sequence ID" value="CAI2184225.1"/>
    <property type="molecule type" value="Genomic_DNA"/>
</dbReference>
<protein>
    <recommendedName>
        <fullName evidence="1">DNA-directed DNA polymerase</fullName>
        <ecNumber evidence="1">2.7.7.7</ecNumber>
    </recommendedName>
</protein>
<keyword evidence="4" id="KW-0239">DNA-directed DNA polymerase</keyword>
<evidence type="ECO:0000256" key="4">
    <source>
        <dbReference type="ARBA" id="ARBA00022932"/>
    </source>
</evidence>
<dbReference type="InterPro" id="IPR050240">
    <property type="entry name" value="DNA_pol_type-B"/>
</dbReference>
<evidence type="ECO:0000259" key="7">
    <source>
        <dbReference type="Pfam" id="PF00136"/>
    </source>
</evidence>
<evidence type="ECO:0000256" key="1">
    <source>
        <dbReference type="ARBA" id="ARBA00012417"/>
    </source>
</evidence>
<dbReference type="PANTHER" id="PTHR10322:SF23">
    <property type="entry name" value="DNA POLYMERASE DELTA CATALYTIC SUBUNIT"/>
    <property type="match status" value="1"/>
</dbReference>
<organism evidence="8 9">
    <name type="scientific">Funneliformis geosporum</name>
    <dbReference type="NCBI Taxonomy" id="1117311"/>
    <lineage>
        <taxon>Eukaryota</taxon>
        <taxon>Fungi</taxon>
        <taxon>Fungi incertae sedis</taxon>
        <taxon>Mucoromycota</taxon>
        <taxon>Glomeromycotina</taxon>
        <taxon>Glomeromycetes</taxon>
        <taxon>Glomerales</taxon>
        <taxon>Glomeraceae</taxon>
        <taxon>Funneliformis</taxon>
    </lineage>
</organism>
<dbReference type="SUPFAM" id="SSF53098">
    <property type="entry name" value="Ribonuclease H-like"/>
    <property type="match status" value="1"/>
</dbReference>
<dbReference type="GO" id="GO:0003677">
    <property type="term" value="F:DNA binding"/>
    <property type="evidence" value="ECO:0007669"/>
    <property type="project" value="UniProtKB-KW"/>
</dbReference>
<reference evidence="8" key="1">
    <citation type="submission" date="2022-08" db="EMBL/GenBank/DDBJ databases">
        <authorList>
            <person name="Kallberg Y."/>
            <person name="Tangrot J."/>
            <person name="Rosling A."/>
        </authorList>
    </citation>
    <scope>NUCLEOTIDE SEQUENCE</scope>
    <source>
        <strain evidence="8">Wild A</strain>
    </source>
</reference>
<sequence>ENYLNDILTRNDIVAENNEGLTAILDDALSNHQEIPFMAIDNERSLEKINGKYRYILRLYSSLINGQRAMVTHSDIPVFFDILVPDGECADECETKVRDILSGSKTYLRIYTSSTGKRKTAMKAIQDNNYETASDNLYSFHHKVARENRIQLFGDHTLVFTWDIETQSQELGEFAKVLDLNQNVFMICITLHWKDDPKPLKNQENLLKAFTLCWRAFVTDIQKYREKIGAKSENIFKKKNTVKAPEEGEEDLEENEYMGGPIKIKISAEDDFTSSFLKLPDALCCQDLLVNQSIINDYREIASIAYVSLFDVHYRANRMKVQNLLSAYAVKRDMVINTRRPVTELDFASLYPSIIMVYNLSPEKFIFDPKDADIAQNNENNLYKIEFSFNKHIVQACCICHDSQMEKKGLYLGLLEDLFNKRLKLKARLAPLGKKKQHLGKMISLAKERGKRIPESLNLEYSSICFDYDYWDLNQKALKLYMNTFYEEAGNSKSPIFLHELAYEIIIAGKTTLILLPNSYQRKGLG</sequence>
<dbReference type="SUPFAM" id="SSF56672">
    <property type="entry name" value="DNA/RNA polymerases"/>
    <property type="match status" value="1"/>
</dbReference>
<dbReference type="EC" id="2.7.7.7" evidence="1"/>
<comment type="catalytic activity">
    <reaction evidence="6">
        <text>DNA(n) + a 2'-deoxyribonucleoside 5'-triphosphate = DNA(n+1) + diphosphate</text>
        <dbReference type="Rhea" id="RHEA:22508"/>
        <dbReference type="Rhea" id="RHEA-COMP:17339"/>
        <dbReference type="Rhea" id="RHEA-COMP:17340"/>
        <dbReference type="ChEBI" id="CHEBI:33019"/>
        <dbReference type="ChEBI" id="CHEBI:61560"/>
        <dbReference type="ChEBI" id="CHEBI:173112"/>
        <dbReference type="EC" id="2.7.7.7"/>
    </reaction>
</comment>
<evidence type="ECO:0000256" key="2">
    <source>
        <dbReference type="ARBA" id="ARBA00022679"/>
    </source>
</evidence>
<keyword evidence="9" id="KW-1185">Reference proteome</keyword>
<dbReference type="Gene3D" id="3.90.1600.10">
    <property type="entry name" value="Palm domain of DNA polymerase"/>
    <property type="match status" value="1"/>
</dbReference>
<evidence type="ECO:0000313" key="8">
    <source>
        <dbReference type="EMBL" id="CAI2184225.1"/>
    </source>
</evidence>
<dbReference type="PANTHER" id="PTHR10322">
    <property type="entry name" value="DNA POLYMERASE CATALYTIC SUBUNIT"/>
    <property type="match status" value="1"/>
</dbReference>
<keyword evidence="5" id="KW-0238">DNA-binding</keyword>
<gene>
    <name evidence="8" type="ORF">FWILDA_LOCUS11473</name>
</gene>
<name>A0A9W4SYY8_9GLOM</name>
<dbReference type="InterPro" id="IPR043502">
    <property type="entry name" value="DNA/RNA_pol_sf"/>
</dbReference>
<dbReference type="Pfam" id="PF00136">
    <property type="entry name" value="DNA_pol_B"/>
    <property type="match status" value="1"/>
</dbReference>
<dbReference type="Proteomes" id="UP001153678">
    <property type="component" value="Unassembled WGS sequence"/>
</dbReference>
<keyword evidence="2" id="KW-0808">Transferase</keyword>
<dbReference type="OrthoDB" id="6755010at2759"/>
<proteinExistence type="predicted"/>
<accession>A0A9W4SYY8</accession>
<evidence type="ECO:0000256" key="3">
    <source>
        <dbReference type="ARBA" id="ARBA00022695"/>
    </source>
</evidence>
<dbReference type="InterPro" id="IPR006134">
    <property type="entry name" value="DNA-dir_DNA_pol_B_multi_dom"/>
</dbReference>
<feature type="domain" description="DNA-directed DNA polymerase family B multifunctional" evidence="7">
    <location>
        <begin position="340"/>
        <end position="433"/>
    </location>
</feature>
<evidence type="ECO:0000256" key="5">
    <source>
        <dbReference type="ARBA" id="ARBA00023125"/>
    </source>
</evidence>
<evidence type="ECO:0000313" key="9">
    <source>
        <dbReference type="Proteomes" id="UP001153678"/>
    </source>
</evidence>
<comment type="caution">
    <text evidence="8">The sequence shown here is derived from an EMBL/GenBank/DDBJ whole genome shotgun (WGS) entry which is preliminary data.</text>
</comment>
<dbReference type="GO" id="GO:0000166">
    <property type="term" value="F:nucleotide binding"/>
    <property type="evidence" value="ECO:0007669"/>
    <property type="project" value="InterPro"/>
</dbReference>
<feature type="non-terminal residue" evidence="8">
    <location>
        <position position="526"/>
    </location>
</feature>
<keyword evidence="3" id="KW-0548">Nucleotidyltransferase</keyword>
<evidence type="ECO:0000256" key="6">
    <source>
        <dbReference type="ARBA" id="ARBA00049244"/>
    </source>
</evidence>